<evidence type="ECO:0000313" key="2">
    <source>
        <dbReference type="EMBL" id="KAL1844548.1"/>
    </source>
</evidence>
<accession>A0ABR3VSA0</accession>
<name>A0ABR3VSA0_9PEZI</name>
<dbReference type="Proteomes" id="UP001586593">
    <property type="component" value="Unassembled WGS sequence"/>
</dbReference>
<reference evidence="2 3" key="1">
    <citation type="journal article" date="2024" name="Commun. Biol.">
        <title>Comparative genomic analysis of thermophilic fungi reveals convergent evolutionary adaptations and gene losses.</title>
        <authorList>
            <person name="Steindorff A.S."/>
            <person name="Aguilar-Pontes M.V."/>
            <person name="Robinson A.J."/>
            <person name="Andreopoulos B."/>
            <person name="LaButti K."/>
            <person name="Kuo A."/>
            <person name="Mondo S."/>
            <person name="Riley R."/>
            <person name="Otillar R."/>
            <person name="Haridas S."/>
            <person name="Lipzen A."/>
            <person name="Grimwood J."/>
            <person name="Schmutz J."/>
            <person name="Clum A."/>
            <person name="Reid I.D."/>
            <person name="Moisan M.C."/>
            <person name="Butler G."/>
            <person name="Nguyen T.T.M."/>
            <person name="Dewar K."/>
            <person name="Conant G."/>
            <person name="Drula E."/>
            <person name="Henrissat B."/>
            <person name="Hansel C."/>
            <person name="Singer S."/>
            <person name="Hutchinson M.I."/>
            <person name="de Vries R.P."/>
            <person name="Natvig D.O."/>
            <person name="Powell A.J."/>
            <person name="Tsang A."/>
            <person name="Grigoriev I.V."/>
        </authorList>
    </citation>
    <scope>NUCLEOTIDE SEQUENCE [LARGE SCALE GENOMIC DNA]</scope>
    <source>
        <strain evidence="2 3">ATCC 24622</strain>
    </source>
</reference>
<comment type="caution">
    <text evidence="2">The sequence shown here is derived from an EMBL/GenBank/DDBJ whole genome shotgun (WGS) entry which is preliminary data.</text>
</comment>
<gene>
    <name evidence="2" type="ORF">VTK73DRAFT_2321</name>
</gene>
<evidence type="ECO:0000256" key="1">
    <source>
        <dbReference type="SAM" id="MobiDB-lite"/>
    </source>
</evidence>
<feature type="region of interest" description="Disordered" evidence="1">
    <location>
        <begin position="207"/>
        <end position="228"/>
    </location>
</feature>
<dbReference type="EMBL" id="JAZHXJ010001634">
    <property type="protein sequence ID" value="KAL1844548.1"/>
    <property type="molecule type" value="Genomic_DNA"/>
</dbReference>
<evidence type="ECO:0000313" key="3">
    <source>
        <dbReference type="Proteomes" id="UP001586593"/>
    </source>
</evidence>
<organism evidence="2 3">
    <name type="scientific">Phialemonium thermophilum</name>
    <dbReference type="NCBI Taxonomy" id="223376"/>
    <lineage>
        <taxon>Eukaryota</taxon>
        <taxon>Fungi</taxon>
        <taxon>Dikarya</taxon>
        <taxon>Ascomycota</taxon>
        <taxon>Pezizomycotina</taxon>
        <taxon>Sordariomycetes</taxon>
        <taxon>Sordariomycetidae</taxon>
        <taxon>Cephalothecales</taxon>
        <taxon>Cephalothecaceae</taxon>
        <taxon>Phialemonium</taxon>
    </lineage>
</organism>
<sequence length="265" mass="28220">MSFGPNTQVPQVCARAATRYFSVDTKHVRKQSGLEVGDILRDFYERAVQMFNLKDPGGLLAQPSMLSRVLAAALEPRQLGLVEDSMKDTDAAAVPVATTTTTSPKLVDGLSPHDRACLLVVAVAEILLVFHKLGEMQALRSGSRRNGAGGVSLTERRIEATLREVAAGTERVAVRETVEASRVFTQGFALGEVAELIARAVEQAERGDAAAGGSSSSRGGGGGRAPRSLVVEDDSELEEISLHFVNDRGPDETVLPNGMRVLVLN</sequence>
<protein>
    <submittedName>
        <fullName evidence="2">Uncharacterized protein</fullName>
    </submittedName>
</protein>
<keyword evidence="3" id="KW-1185">Reference proteome</keyword>
<proteinExistence type="predicted"/>